<dbReference type="VEuPathDB" id="FungiDB:FOXG_18459"/>
<dbReference type="RefSeq" id="XP_018236819.1">
    <property type="nucleotide sequence ID" value="XM_018398540.1"/>
</dbReference>
<dbReference type="RefSeq" id="XP_018236818.1">
    <property type="nucleotide sequence ID" value="XM_018398539.1"/>
</dbReference>
<dbReference type="RefSeq" id="XP_018236820.1">
    <property type="nucleotide sequence ID" value="XM_018398541.1"/>
</dbReference>
<dbReference type="EMBL" id="DS231698">
    <property type="protein sequence ID" value="KNA98773.1"/>
    <property type="molecule type" value="Genomic_DNA"/>
</dbReference>
<dbReference type="EMBL" id="DS231698">
    <property type="protein sequence ID" value="KNA98772.1"/>
    <property type="molecule type" value="Genomic_DNA"/>
</dbReference>
<dbReference type="EMBL" id="DS231698">
    <property type="protein sequence ID" value="KNA98774.1"/>
    <property type="molecule type" value="Genomic_DNA"/>
</dbReference>
<organism evidence="1 2">
    <name type="scientific">Fusarium oxysporum f. sp. lycopersici (strain 4287 / CBS 123668 / FGSC 9935 / NRRL 34936)</name>
    <name type="common">Fusarium vascular wilt of tomato</name>
    <dbReference type="NCBI Taxonomy" id="426428"/>
    <lineage>
        <taxon>Eukaryota</taxon>
        <taxon>Fungi</taxon>
        <taxon>Dikarya</taxon>
        <taxon>Ascomycota</taxon>
        <taxon>Pezizomycotina</taxon>
        <taxon>Sordariomycetes</taxon>
        <taxon>Hypocreomycetidae</taxon>
        <taxon>Hypocreales</taxon>
        <taxon>Nectriaceae</taxon>
        <taxon>Fusarium</taxon>
        <taxon>Fusarium oxysporum species complex</taxon>
    </lineage>
</organism>
<dbReference type="KEGG" id="fox:FOXG_18459"/>
<gene>
    <name evidence="1" type="ORF">FOXG_18459</name>
</gene>
<proteinExistence type="predicted"/>
<evidence type="ECO:0000313" key="2">
    <source>
        <dbReference type="Proteomes" id="UP000009097"/>
    </source>
</evidence>
<accession>A0A0J9UHZ4</accession>
<reference evidence="1" key="2">
    <citation type="journal article" date="2010" name="Nature">
        <title>Comparative genomics reveals mobile pathogenicity chromosomes in Fusarium.</title>
        <authorList>
            <person name="Ma L.J."/>
            <person name="van der Does H.C."/>
            <person name="Borkovich K.A."/>
            <person name="Coleman J.J."/>
            <person name="Daboussi M.J."/>
            <person name="Di Pietro A."/>
            <person name="Dufresne M."/>
            <person name="Freitag M."/>
            <person name="Grabherr M."/>
            <person name="Henrissat B."/>
            <person name="Houterman P.M."/>
            <person name="Kang S."/>
            <person name="Shim W.B."/>
            <person name="Woloshuk C."/>
            <person name="Xie X."/>
            <person name="Xu J.R."/>
            <person name="Antoniw J."/>
            <person name="Baker S.E."/>
            <person name="Bluhm B.H."/>
            <person name="Breakspear A."/>
            <person name="Brown D.W."/>
            <person name="Butchko R.A."/>
            <person name="Chapman S."/>
            <person name="Coulson R."/>
            <person name="Coutinho P.M."/>
            <person name="Danchin E.G."/>
            <person name="Diener A."/>
            <person name="Gale L.R."/>
            <person name="Gardiner D.M."/>
            <person name="Goff S."/>
            <person name="Hammond-Kosack K.E."/>
            <person name="Hilburn K."/>
            <person name="Hua-Van A."/>
            <person name="Jonkers W."/>
            <person name="Kazan K."/>
            <person name="Kodira C.D."/>
            <person name="Koehrsen M."/>
            <person name="Kumar L."/>
            <person name="Lee Y.H."/>
            <person name="Li L."/>
            <person name="Manners J.M."/>
            <person name="Miranda-Saavedra D."/>
            <person name="Mukherjee M."/>
            <person name="Park G."/>
            <person name="Park J."/>
            <person name="Park S.Y."/>
            <person name="Proctor R.H."/>
            <person name="Regev A."/>
            <person name="Ruiz-Roldan M.C."/>
            <person name="Sain D."/>
            <person name="Sakthikumar S."/>
            <person name="Sykes S."/>
            <person name="Schwartz D.C."/>
            <person name="Turgeon B.G."/>
            <person name="Wapinski I."/>
            <person name="Yoder O."/>
            <person name="Young S."/>
            <person name="Zeng Q."/>
            <person name="Zhou S."/>
            <person name="Galagan J."/>
            <person name="Cuomo C.A."/>
            <person name="Kistler H.C."/>
            <person name="Rep M."/>
        </authorList>
    </citation>
    <scope>NUCLEOTIDE SEQUENCE [LARGE SCALE GENOMIC DNA]</scope>
    <source>
        <strain evidence="1">4287</strain>
    </source>
</reference>
<dbReference type="Proteomes" id="UP000009097">
    <property type="component" value="Unassembled WGS sequence"/>
</dbReference>
<name>A0A0J9UHZ4_FUSO4</name>
<dbReference type="AlphaFoldDB" id="A0A0J9UHZ4"/>
<dbReference type="GeneID" id="28959165"/>
<evidence type="ECO:0000313" key="1">
    <source>
        <dbReference type="EMBL" id="KNA98774.1"/>
    </source>
</evidence>
<sequence length="107" mass="12443">MYPWGWPSSHSICADIKSKSQQLRERIHFERSYQSHAANQRFHHVRYRISGPTTPALPSFLATLLTRAELTTKAYSTDVTGMMLKFVPRKILWALWRDKGAPCKREP</sequence>
<protein>
    <submittedName>
        <fullName evidence="1">Uncharacterized protein</fullName>
    </submittedName>
</protein>
<reference evidence="1" key="1">
    <citation type="submission" date="2007-04" db="EMBL/GenBank/DDBJ databases">
        <authorList>
            <consortium name="The Broad Institute Genome Sequencing Platform"/>
            <person name="Birren B."/>
            <person name="Lander E."/>
            <person name="Galagan J."/>
            <person name="Nusbaum C."/>
            <person name="Devon K."/>
            <person name="Ma L.-J."/>
            <person name="Jaffe D."/>
            <person name="Butler J."/>
            <person name="Alvarez P."/>
            <person name="Gnerre S."/>
            <person name="Grabherr M."/>
            <person name="Kleber M."/>
            <person name="Mauceli E."/>
            <person name="Brockman W."/>
            <person name="MacCallum I.A."/>
            <person name="Young S."/>
            <person name="LaButti K."/>
            <person name="DeCaprio D."/>
            <person name="Crawford M."/>
            <person name="Koehrsen M."/>
            <person name="Engels R."/>
            <person name="Montgomery P."/>
            <person name="Pearson M."/>
            <person name="Howarth C."/>
            <person name="Larson L."/>
            <person name="White J."/>
            <person name="O'Leary S."/>
            <person name="Kodira C."/>
            <person name="Zeng Q."/>
            <person name="Yandava C."/>
            <person name="Alvarado L."/>
            <person name="Kistler C."/>
            <person name="Shim W.-B."/>
            <person name="Kang S."/>
            <person name="Woloshuk C."/>
        </authorList>
    </citation>
    <scope>NUCLEOTIDE SEQUENCE</scope>
    <source>
        <strain evidence="1">4287</strain>
    </source>
</reference>